<feature type="non-terminal residue" evidence="2">
    <location>
        <position position="46"/>
    </location>
</feature>
<evidence type="ECO:0000313" key="3">
    <source>
        <dbReference type="Proteomes" id="UP000199139"/>
    </source>
</evidence>
<dbReference type="Pfam" id="PF04754">
    <property type="entry name" value="Transposase_31"/>
    <property type="match status" value="1"/>
</dbReference>
<evidence type="ECO:0000313" key="2">
    <source>
        <dbReference type="EMBL" id="SFS69130.1"/>
    </source>
</evidence>
<accession>A0A1I6RX17</accession>
<feature type="domain" description="Transposase (putative) YhgA-like" evidence="1">
    <location>
        <begin position="1"/>
        <end position="45"/>
    </location>
</feature>
<organism evidence="2 3">
    <name type="scientific">Halolactibacillus miurensis</name>
    <dbReference type="NCBI Taxonomy" id="306541"/>
    <lineage>
        <taxon>Bacteria</taxon>
        <taxon>Bacillati</taxon>
        <taxon>Bacillota</taxon>
        <taxon>Bacilli</taxon>
        <taxon>Bacillales</taxon>
        <taxon>Bacillaceae</taxon>
        <taxon>Halolactibacillus</taxon>
    </lineage>
</organism>
<dbReference type="EMBL" id="FPAI01000007">
    <property type="protein sequence ID" value="SFS69130.1"/>
    <property type="molecule type" value="Genomic_DNA"/>
</dbReference>
<dbReference type="AlphaFoldDB" id="A0A1I6RX17"/>
<reference evidence="2 3" key="1">
    <citation type="submission" date="2016-10" db="EMBL/GenBank/DDBJ databases">
        <authorList>
            <person name="de Groot N.N."/>
        </authorList>
    </citation>
    <scope>NUCLEOTIDE SEQUENCE [LARGE SCALE GENOMIC DNA]</scope>
    <source>
        <strain evidence="2 3">DSM 17074</strain>
    </source>
</reference>
<evidence type="ECO:0000259" key="1">
    <source>
        <dbReference type="Pfam" id="PF04754"/>
    </source>
</evidence>
<sequence>MTYYLPAHIVEQIDVNTLEPQKDSFITQDLKEVFSDLLFKVNIHDE</sequence>
<name>A0A1I6RX17_9BACI</name>
<protein>
    <submittedName>
        <fullName evidence="2">Putative transposase, YhgA-like</fullName>
    </submittedName>
</protein>
<dbReference type="InterPro" id="IPR006842">
    <property type="entry name" value="Transposase_31"/>
</dbReference>
<proteinExistence type="predicted"/>
<dbReference type="Proteomes" id="UP000199139">
    <property type="component" value="Unassembled WGS sequence"/>
</dbReference>
<gene>
    <name evidence="2" type="ORF">SAMN05421668_1071</name>
</gene>